<dbReference type="EMBL" id="SDVB01000380">
    <property type="protein sequence ID" value="RYB97954.1"/>
    <property type="molecule type" value="Genomic_DNA"/>
</dbReference>
<feature type="domain" description="EamA" evidence="2">
    <location>
        <begin position="6"/>
        <end position="140"/>
    </location>
</feature>
<feature type="domain" description="EamA" evidence="2">
    <location>
        <begin position="152"/>
        <end position="278"/>
    </location>
</feature>
<keyword evidence="1" id="KW-0812">Transmembrane</keyword>
<feature type="transmembrane region" description="Helical" evidence="1">
    <location>
        <begin position="147"/>
        <end position="167"/>
    </location>
</feature>
<feature type="transmembrane region" description="Helical" evidence="1">
    <location>
        <begin position="179"/>
        <end position="198"/>
    </location>
</feature>
<dbReference type="GO" id="GO:0016020">
    <property type="term" value="C:membrane"/>
    <property type="evidence" value="ECO:0007669"/>
    <property type="project" value="InterPro"/>
</dbReference>
<name>A0A4Q2SA90_9HYPH</name>
<feature type="transmembrane region" description="Helical" evidence="1">
    <location>
        <begin position="100"/>
        <end position="118"/>
    </location>
</feature>
<feature type="transmembrane region" description="Helical" evidence="1">
    <location>
        <begin position="125"/>
        <end position="141"/>
    </location>
</feature>
<dbReference type="RefSeq" id="WP_129334292.1">
    <property type="nucleotide sequence ID" value="NZ_SDVB01000380.1"/>
</dbReference>
<dbReference type="AlphaFoldDB" id="A0A4Q2SA90"/>
<gene>
    <name evidence="3" type="ORF">EUU22_22960</name>
</gene>
<dbReference type="PANTHER" id="PTHR22911:SF103">
    <property type="entry name" value="BLR2811 PROTEIN"/>
    <property type="match status" value="1"/>
</dbReference>
<feature type="transmembrane region" description="Helical" evidence="1">
    <location>
        <begin position="240"/>
        <end position="257"/>
    </location>
</feature>
<dbReference type="Pfam" id="PF00892">
    <property type="entry name" value="EamA"/>
    <property type="match status" value="2"/>
</dbReference>
<dbReference type="SUPFAM" id="SSF103481">
    <property type="entry name" value="Multidrug resistance efflux transporter EmrE"/>
    <property type="match status" value="2"/>
</dbReference>
<keyword evidence="1" id="KW-0472">Membrane</keyword>
<feature type="transmembrane region" description="Helical" evidence="1">
    <location>
        <begin position="210"/>
        <end position="228"/>
    </location>
</feature>
<dbReference type="OrthoDB" id="9815809at2"/>
<evidence type="ECO:0000313" key="3">
    <source>
        <dbReference type="EMBL" id="RYB97954.1"/>
    </source>
</evidence>
<evidence type="ECO:0000259" key="2">
    <source>
        <dbReference type="Pfam" id="PF00892"/>
    </source>
</evidence>
<evidence type="ECO:0000256" key="1">
    <source>
        <dbReference type="SAM" id="Phobius"/>
    </source>
</evidence>
<evidence type="ECO:0000313" key="4">
    <source>
        <dbReference type="Proteomes" id="UP000291088"/>
    </source>
</evidence>
<accession>A0A4Q2SA90</accession>
<sequence>MKSTPIGYLFALLAFAIFSVQDGVSKHLGSAYPPVLVAMIRYWAFALFAVLLAMRGRGGLSAAIRTQRPWLQILRGLLLAVQIPIAITAFTRVGLAQSQAIFASGPLIVAMLSVPILGEKVGWRRWTAIVVGLCGVLLILGPSTAGFNALVVLPLLVALIGALYGLCTRLVSRVDGPTTSFFYIGAVGAVALTIAGPFFWTEISASDWKWMILLCLTGITAHLLLIKAYDNLTAVAVQPISYLQLVLGSILAVSVFGETLKPNMIVGSLIVVGAGLFTVWRENVLARRAAQAAQDAPAA</sequence>
<dbReference type="InterPro" id="IPR000620">
    <property type="entry name" value="EamA_dom"/>
</dbReference>
<keyword evidence="4" id="KW-1185">Reference proteome</keyword>
<dbReference type="InterPro" id="IPR037185">
    <property type="entry name" value="EmrE-like"/>
</dbReference>
<dbReference type="Proteomes" id="UP000291088">
    <property type="component" value="Unassembled WGS sequence"/>
</dbReference>
<proteinExistence type="predicted"/>
<feature type="transmembrane region" description="Helical" evidence="1">
    <location>
        <begin position="263"/>
        <end position="280"/>
    </location>
</feature>
<dbReference type="PANTHER" id="PTHR22911">
    <property type="entry name" value="ACYL-MALONYL CONDENSING ENZYME-RELATED"/>
    <property type="match status" value="1"/>
</dbReference>
<feature type="transmembrane region" description="Helical" evidence="1">
    <location>
        <begin position="73"/>
        <end position="94"/>
    </location>
</feature>
<feature type="transmembrane region" description="Helical" evidence="1">
    <location>
        <begin position="35"/>
        <end position="53"/>
    </location>
</feature>
<keyword evidence="1" id="KW-1133">Transmembrane helix</keyword>
<comment type="caution">
    <text evidence="3">The sequence shown here is derived from an EMBL/GenBank/DDBJ whole genome shotgun (WGS) entry which is preliminary data.</text>
</comment>
<dbReference type="Gene3D" id="1.10.3730.20">
    <property type="match status" value="1"/>
</dbReference>
<protein>
    <submittedName>
        <fullName evidence="3">DMT family transporter</fullName>
    </submittedName>
</protein>
<reference evidence="3 4" key="1">
    <citation type="submission" date="2019-01" db="EMBL/GenBank/DDBJ databases">
        <authorList>
            <person name="Deng T."/>
        </authorList>
    </citation>
    <scope>NUCLEOTIDE SEQUENCE [LARGE SCALE GENOMIC DNA]</scope>
    <source>
        <strain evidence="3 4">F8825</strain>
    </source>
</reference>
<organism evidence="3 4">
    <name type="scientific">Ciceribacter ferrooxidans</name>
    <dbReference type="NCBI Taxonomy" id="2509717"/>
    <lineage>
        <taxon>Bacteria</taxon>
        <taxon>Pseudomonadati</taxon>
        <taxon>Pseudomonadota</taxon>
        <taxon>Alphaproteobacteria</taxon>
        <taxon>Hyphomicrobiales</taxon>
        <taxon>Rhizobiaceae</taxon>
        <taxon>Ciceribacter</taxon>
    </lineage>
</organism>